<keyword evidence="4" id="KW-1185">Reference proteome</keyword>
<evidence type="ECO:0008006" key="5">
    <source>
        <dbReference type="Google" id="ProtNLM"/>
    </source>
</evidence>
<evidence type="ECO:0000256" key="2">
    <source>
        <dbReference type="SAM" id="SignalP"/>
    </source>
</evidence>
<comment type="caution">
    <text evidence="3">The sequence shown here is derived from an EMBL/GenBank/DDBJ whole genome shotgun (WGS) entry which is preliminary data.</text>
</comment>
<protein>
    <recommendedName>
        <fullName evidence="5">SLA1 homology domain-containing protein</fullName>
    </recommendedName>
</protein>
<keyword evidence="2" id="KW-0732">Signal</keyword>
<dbReference type="AlphaFoldDB" id="A0A5C5V8N2"/>
<evidence type="ECO:0000313" key="3">
    <source>
        <dbReference type="EMBL" id="TWT34928.1"/>
    </source>
</evidence>
<evidence type="ECO:0000256" key="1">
    <source>
        <dbReference type="SAM" id="MobiDB-lite"/>
    </source>
</evidence>
<dbReference type="OrthoDB" id="251278at2"/>
<dbReference type="RefSeq" id="WP_146431548.1">
    <property type="nucleotide sequence ID" value="NZ_SJPF01000002.1"/>
</dbReference>
<evidence type="ECO:0000313" key="4">
    <source>
        <dbReference type="Proteomes" id="UP000318878"/>
    </source>
</evidence>
<dbReference type="EMBL" id="SJPF01000002">
    <property type="protein sequence ID" value="TWT34928.1"/>
    <property type="molecule type" value="Genomic_DNA"/>
</dbReference>
<reference evidence="3 4" key="1">
    <citation type="submission" date="2019-02" db="EMBL/GenBank/DDBJ databases">
        <title>Deep-cultivation of Planctomycetes and their phenomic and genomic characterization uncovers novel biology.</title>
        <authorList>
            <person name="Wiegand S."/>
            <person name="Jogler M."/>
            <person name="Boedeker C."/>
            <person name="Pinto D."/>
            <person name="Vollmers J."/>
            <person name="Rivas-Marin E."/>
            <person name="Kohn T."/>
            <person name="Peeters S.H."/>
            <person name="Heuer A."/>
            <person name="Rast P."/>
            <person name="Oberbeckmann S."/>
            <person name="Bunk B."/>
            <person name="Jeske O."/>
            <person name="Meyerdierks A."/>
            <person name="Storesund J.E."/>
            <person name="Kallscheuer N."/>
            <person name="Luecker S."/>
            <person name="Lage O.M."/>
            <person name="Pohl T."/>
            <person name="Merkel B.J."/>
            <person name="Hornburger P."/>
            <person name="Mueller R.-W."/>
            <person name="Bruemmer F."/>
            <person name="Labrenz M."/>
            <person name="Spormann A.M."/>
            <person name="Op Den Camp H."/>
            <person name="Overmann J."/>
            <person name="Amann R."/>
            <person name="Jetten M.S.M."/>
            <person name="Mascher T."/>
            <person name="Medema M.H."/>
            <person name="Devos D.P."/>
            <person name="Kaster A.-K."/>
            <person name="Ovreas L."/>
            <person name="Rohde M."/>
            <person name="Galperin M.Y."/>
            <person name="Jogler C."/>
        </authorList>
    </citation>
    <scope>NUCLEOTIDE SEQUENCE [LARGE SCALE GENOMIC DNA]</scope>
    <source>
        <strain evidence="3 4">Enr8</strain>
    </source>
</reference>
<name>A0A5C5V8N2_9BACT</name>
<feature type="chain" id="PRO_5022873232" description="SLA1 homology domain-containing protein" evidence="2">
    <location>
        <begin position="21"/>
        <end position="363"/>
    </location>
</feature>
<accession>A0A5C5V8N2</accession>
<feature type="compositionally biased region" description="Low complexity" evidence="1">
    <location>
        <begin position="320"/>
        <end position="331"/>
    </location>
</feature>
<feature type="region of interest" description="Disordered" evidence="1">
    <location>
        <begin position="316"/>
        <end position="363"/>
    </location>
</feature>
<organism evidence="3 4">
    <name type="scientific">Blastopirellula retiformator</name>
    <dbReference type="NCBI Taxonomy" id="2527970"/>
    <lineage>
        <taxon>Bacteria</taxon>
        <taxon>Pseudomonadati</taxon>
        <taxon>Planctomycetota</taxon>
        <taxon>Planctomycetia</taxon>
        <taxon>Pirellulales</taxon>
        <taxon>Pirellulaceae</taxon>
        <taxon>Blastopirellula</taxon>
    </lineage>
</organism>
<sequence length="363" mass="40128" precursor="true">MKRLLIILLFSFATALPAYSQEGWIGPTRGVLLLSNGNTIQGAITVSGDAYVVAINEDAVVRVPARSVQHRCVSMAEAHQYRCGQVSLDTIAGRLEIAQWCIRAELFSEADEHLRFVERSEPDNPVAQLSRRRLDSLTKRPEIAMTSAVEEIPAANRPSVISDETLEDFAKQFHPQAAGQFATIVQPVLLNACSASACHGPAATSEFQLIQSSGRGVMPRRLTLRNMMATYEVAQLKNGSIPLLEVLYDTHDGRINTKTNAWPRQLAALRAWTQSVQPRGDLRPAQQQPIQQVGYQDVLTPIPSAAQTPMPTQLPVRLRQAPVQPPAAAAPTTMSPKSNREYQARDPFDPEVFNRQHAERKDR</sequence>
<gene>
    <name evidence="3" type="ORF">Enr8_23440</name>
</gene>
<feature type="signal peptide" evidence="2">
    <location>
        <begin position="1"/>
        <end position="20"/>
    </location>
</feature>
<feature type="compositionally biased region" description="Basic and acidic residues" evidence="1">
    <location>
        <begin position="338"/>
        <end position="363"/>
    </location>
</feature>
<proteinExistence type="predicted"/>
<dbReference type="Proteomes" id="UP000318878">
    <property type="component" value="Unassembled WGS sequence"/>
</dbReference>